<dbReference type="InterPro" id="IPR013328">
    <property type="entry name" value="6PGD_dom2"/>
</dbReference>
<keyword evidence="2" id="KW-0560">Oxidoreductase</keyword>
<dbReference type="InterPro" id="IPR015815">
    <property type="entry name" value="HIBADH-related"/>
</dbReference>
<dbReference type="AlphaFoldDB" id="A0A4R3KDA6"/>
<accession>A0A4R3KDA6</accession>
<dbReference type="GO" id="GO:0016491">
    <property type="term" value="F:oxidoreductase activity"/>
    <property type="evidence" value="ECO:0007669"/>
    <property type="project" value="UniProtKB-KW"/>
</dbReference>
<name>A0A4R3KDA6_9BACI</name>
<evidence type="ECO:0000256" key="2">
    <source>
        <dbReference type="ARBA" id="ARBA00023002"/>
    </source>
</evidence>
<feature type="active site" evidence="4">
    <location>
        <position position="170"/>
    </location>
</feature>
<dbReference type="PANTHER" id="PTHR43580">
    <property type="entry name" value="OXIDOREDUCTASE GLYR1-RELATED"/>
    <property type="match status" value="1"/>
</dbReference>
<dbReference type="Pfam" id="PF03446">
    <property type="entry name" value="NAD_binding_2"/>
    <property type="match status" value="1"/>
</dbReference>
<protein>
    <submittedName>
        <fullName evidence="7">3-hydroxyisobutyrate dehydrogenase</fullName>
    </submittedName>
</protein>
<dbReference type="GO" id="GO:0051287">
    <property type="term" value="F:NAD binding"/>
    <property type="evidence" value="ECO:0007669"/>
    <property type="project" value="InterPro"/>
</dbReference>
<dbReference type="SUPFAM" id="SSF48179">
    <property type="entry name" value="6-phosphogluconate dehydrogenase C-terminal domain-like"/>
    <property type="match status" value="1"/>
</dbReference>
<dbReference type="InterPro" id="IPR029154">
    <property type="entry name" value="HIBADH-like_NADP-bd"/>
</dbReference>
<dbReference type="InterPro" id="IPR008927">
    <property type="entry name" value="6-PGluconate_DH-like_C_sf"/>
</dbReference>
<comment type="similarity">
    <text evidence="1">Belongs to the HIBADH-related family.</text>
</comment>
<feature type="domain" description="6-phosphogluconate dehydrogenase NADP-binding" evidence="5">
    <location>
        <begin position="2"/>
        <end position="161"/>
    </location>
</feature>
<dbReference type="SUPFAM" id="SSF51735">
    <property type="entry name" value="NAD(P)-binding Rossmann-fold domains"/>
    <property type="match status" value="1"/>
</dbReference>
<dbReference type="Gene3D" id="1.10.1040.10">
    <property type="entry name" value="N-(1-d-carboxylethyl)-l-norvaline Dehydrogenase, domain 2"/>
    <property type="match status" value="1"/>
</dbReference>
<dbReference type="Pfam" id="PF14833">
    <property type="entry name" value="NAD_binding_11"/>
    <property type="match status" value="1"/>
</dbReference>
<proteinExistence type="inferred from homology"/>
<evidence type="ECO:0000313" key="8">
    <source>
        <dbReference type="Proteomes" id="UP000295788"/>
    </source>
</evidence>
<dbReference type="PIRSF" id="PIRSF000103">
    <property type="entry name" value="HIBADH"/>
    <property type="match status" value="1"/>
</dbReference>
<dbReference type="GO" id="GO:0050661">
    <property type="term" value="F:NADP binding"/>
    <property type="evidence" value="ECO:0007669"/>
    <property type="project" value="InterPro"/>
</dbReference>
<feature type="domain" description="3-hydroxyisobutyrate dehydrogenase-like NAD-binding" evidence="6">
    <location>
        <begin position="164"/>
        <end position="283"/>
    </location>
</feature>
<dbReference type="OrthoDB" id="9786703at2"/>
<dbReference type="RefSeq" id="WP_132769746.1">
    <property type="nucleotide sequence ID" value="NZ_SMAB01000016.1"/>
</dbReference>
<keyword evidence="3" id="KW-0520">NAD</keyword>
<gene>
    <name evidence="7" type="ORF">EDD72_11642</name>
</gene>
<evidence type="ECO:0000256" key="3">
    <source>
        <dbReference type="ARBA" id="ARBA00023027"/>
    </source>
</evidence>
<evidence type="ECO:0000313" key="7">
    <source>
        <dbReference type="EMBL" id="TCS80621.1"/>
    </source>
</evidence>
<dbReference type="Proteomes" id="UP000295788">
    <property type="component" value="Unassembled WGS sequence"/>
</dbReference>
<evidence type="ECO:0000259" key="6">
    <source>
        <dbReference type="Pfam" id="PF14833"/>
    </source>
</evidence>
<dbReference type="InterPro" id="IPR036291">
    <property type="entry name" value="NAD(P)-bd_dom_sf"/>
</dbReference>
<keyword evidence="8" id="KW-1185">Reference proteome</keyword>
<reference evidence="7 8" key="1">
    <citation type="submission" date="2019-03" db="EMBL/GenBank/DDBJ databases">
        <title>Genomic Encyclopedia of Type Strains, Phase IV (KMG-IV): sequencing the most valuable type-strain genomes for metagenomic binning, comparative biology and taxonomic classification.</title>
        <authorList>
            <person name="Goeker M."/>
        </authorList>
    </citation>
    <scope>NUCLEOTIDE SEQUENCE [LARGE SCALE GENOMIC DNA]</scope>
    <source>
        <strain evidence="7 8">DSM 23802</strain>
    </source>
</reference>
<dbReference type="EMBL" id="SMAB01000016">
    <property type="protein sequence ID" value="TCS80621.1"/>
    <property type="molecule type" value="Genomic_DNA"/>
</dbReference>
<evidence type="ECO:0000256" key="1">
    <source>
        <dbReference type="ARBA" id="ARBA00009080"/>
    </source>
</evidence>
<organism evidence="7 8">
    <name type="scientific">Tepidibacillus fermentans</name>
    <dbReference type="NCBI Taxonomy" id="1281767"/>
    <lineage>
        <taxon>Bacteria</taxon>
        <taxon>Bacillati</taxon>
        <taxon>Bacillota</taxon>
        <taxon>Bacilli</taxon>
        <taxon>Bacillales</taxon>
        <taxon>Bacillaceae</taxon>
        <taxon>Tepidibacillus</taxon>
    </lineage>
</organism>
<dbReference type="InterPro" id="IPR051265">
    <property type="entry name" value="HIBADH-related_NP60_sf"/>
</dbReference>
<evidence type="ECO:0000259" key="5">
    <source>
        <dbReference type="Pfam" id="PF03446"/>
    </source>
</evidence>
<evidence type="ECO:0000256" key="4">
    <source>
        <dbReference type="PIRSR" id="PIRSR000103-1"/>
    </source>
</evidence>
<dbReference type="PANTHER" id="PTHR43580:SF2">
    <property type="entry name" value="CYTOKINE-LIKE NUCLEAR FACTOR N-PAC"/>
    <property type="match status" value="1"/>
</dbReference>
<dbReference type="Gene3D" id="3.40.50.720">
    <property type="entry name" value="NAD(P)-binding Rossmann-like Domain"/>
    <property type="match status" value="1"/>
</dbReference>
<sequence>MKLGWIGLGNMGVPMVTNLKKAGYELYIYNRTKEKAKELIELGAIFKETPKELTESVDVVITMVSDDQAVREVYTKESGVLAGLTPGKIAIDMSTISPYTSKEIAALCAEKGVKMLDAPVSGSVAPAKAGELVVLVGGDKETYQTCKPIFNVVGKASFYLGENGAGSNAKLAINSMLGIYIQGLAETVLFAERAGIPRDTMLEIVKLSAVGAPIANIKTASIIEDQYPAAFALKHATKDLRLANEKAKEMDIQFPLIEKTFTTYNGAIQSWMGDLDIMAVLTYIAHELKK</sequence>
<comment type="caution">
    <text evidence="7">The sequence shown here is derived from an EMBL/GenBank/DDBJ whole genome shotgun (WGS) entry which is preliminary data.</text>
</comment>
<dbReference type="InterPro" id="IPR006115">
    <property type="entry name" value="6PGDH_NADP-bd"/>
</dbReference>